<evidence type="ECO:0000256" key="2">
    <source>
        <dbReference type="ARBA" id="ARBA00004687"/>
    </source>
</evidence>
<feature type="transmembrane region" description="Helical" evidence="11">
    <location>
        <begin position="823"/>
        <end position="844"/>
    </location>
</feature>
<evidence type="ECO:0000313" key="13">
    <source>
        <dbReference type="Proteomes" id="UP000000689"/>
    </source>
</evidence>
<dbReference type="InterPro" id="IPR039524">
    <property type="entry name" value="PIGO/GPI13"/>
</dbReference>
<dbReference type="PANTHER" id="PTHR23071">
    <property type="entry name" value="PHOSPHATIDYLINOSITOL GLYCAN"/>
    <property type="match status" value="1"/>
</dbReference>
<dbReference type="RefSeq" id="XP_003671449.1">
    <property type="nucleotide sequence ID" value="XM_003671401.1"/>
</dbReference>
<feature type="transmembrane region" description="Helical" evidence="11">
    <location>
        <begin position="532"/>
        <end position="553"/>
    </location>
</feature>
<feature type="transmembrane region" description="Helical" evidence="11">
    <location>
        <begin position="601"/>
        <end position="620"/>
    </location>
</feature>
<dbReference type="Gene3D" id="3.40.720.10">
    <property type="entry name" value="Alkaline Phosphatase, subunit A"/>
    <property type="match status" value="1"/>
</dbReference>
<sequence length="1034" mass="118037">MDERSIKRSILSTSADEKRIYKSRIQKFSKSHKLYVLFFISLAILQFIAIAFFIKGFLLTRNVLENVSTLNDYTSILESNPIFNNPSDIAKFDKTVIVVIDALRFDFVIPVDESNPNYNPNYHNNFKVMYDHFNETSSADSSLLLKFIADPPTTTLQRLKGLTTGSLPTFIDAGSNFDGSVIEEDNLIKQMYLNNKTVYFVGDDTWDSLFHPFLSSKSQPFESLNVWDLDTVDNGVISYFEKELISKKNNQKEEKEWDVLIGHMLGMDHVGHKYGPSHFSMKDKQLQLNEFVTKVIDSLDEDTLLVVMGDHGMDHTGNHGGDSQDELESTLFLFSKKQQMWNLDPDNQETLYNVNKLGKHYRQVNQIDLVPTLSLLTGLPIPFNNLGWPIKEIAKNFDEDRFYTKAILNQLERYTHTIGIEPPTQEKKRLLEELWQQAQNDTTLGHDYQIELLQLYRDLWTNFDYYSIATGICLLTISVILLVSVTNLIPSIVVNQMVSEFVPSIIIMTLISNVCFHGVYYVFHQPLFINNYIWGTLFATSIGIILGICIPIFDRYNLKWLFTRVIQDLLSDYWSRIAATFLIIHSLLFTSNSFTIWEDRIVGFLIITFGMLTLYEFVFLPNRQSSNNSGLLTATISENEGTTSGVNASTANSNSLPITRFARLLGGYHSITLIICTRLASLITVCREEQGEYCVPTFTTKNNYSLWCLSLCFLIIFMIPACIKGYYNLSSSYQAAAPIWIDVFLKGVLFVNFLYWAITGFENTIPEWQYDLKIFKLTIARIVTGFSLIASNVGWIMGPLCIKLNVHNTDVKSHQATILGYTNIYGSQFFLLIINSLMSIILFMKPLAQLSLFLMCNQTLSILEIIDLLKLRENIIGPVVLALVSYQQFFTTGHQATIPSIQWDVGFILSDSITFPLTHLSLALNTFGPQIIIALSVALLTLWKQPPDVLKPQTLLGRIVSNCGTLIIYNTILCLSSFIWVTYFRRHLMVWKIFCPRFLFACASLIVTQIVITFGTIAFASERLIRNINDIFWK</sequence>
<dbReference type="eggNOG" id="KOG2126">
    <property type="taxonomic scope" value="Eukaryota"/>
</dbReference>
<evidence type="ECO:0000256" key="8">
    <source>
        <dbReference type="ARBA" id="ARBA00022989"/>
    </source>
</evidence>
<evidence type="ECO:0000256" key="6">
    <source>
        <dbReference type="ARBA" id="ARBA00022692"/>
    </source>
</evidence>
<dbReference type="STRING" id="1071378.G0WEJ5"/>
<feature type="transmembrane region" description="Helical" evidence="11">
    <location>
        <begin position="739"/>
        <end position="758"/>
    </location>
</feature>
<keyword evidence="5" id="KW-0808">Transferase</keyword>
<dbReference type="KEGG" id="ndi:NDAI_0H00320"/>
<organism evidence="12 13">
    <name type="scientific">Naumovozyma dairenensis (strain ATCC 10597 / BCRC 20456 / CBS 421 / NBRC 0211 / NRRL Y-12639)</name>
    <name type="common">Saccharomyces dairenensis</name>
    <dbReference type="NCBI Taxonomy" id="1071378"/>
    <lineage>
        <taxon>Eukaryota</taxon>
        <taxon>Fungi</taxon>
        <taxon>Dikarya</taxon>
        <taxon>Ascomycota</taxon>
        <taxon>Saccharomycotina</taxon>
        <taxon>Saccharomycetes</taxon>
        <taxon>Saccharomycetales</taxon>
        <taxon>Saccharomycetaceae</taxon>
        <taxon>Naumovozyma</taxon>
    </lineage>
</organism>
<dbReference type="GO" id="GO:0005789">
    <property type="term" value="C:endoplasmic reticulum membrane"/>
    <property type="evidence" value="ECO:0007669"/>
    <property type="project" value="UniProtKB-SubCell"/>
</dbReference>
<gene>
    <name evidence="12" type="primary">NDAI0H00320</name>
    <name evidence="12" type="ordered locus">NDAI_0H00320</name>
</gene>
<evidence type="ECO:0000256" key="3">
    <source>
        <dbReference type="ARBA" id="ARBA00008695"/>
    </source>
</evidence>
<proteinExistence type="inferred from homology"/>
<feature type="transmembrane region" description="Helical" evidence="11">
    <location>
        <begin position="573"/>
        <end position="589"/>
    </location>
</feature>
<evidence type="ECO:0000313" key="12">
    <source>
        <dbReference type="EMBL" id="CCD26206.1"/>
    </source>
</evidence>
<comment type="similarity">
    <text evidence="3">Belongs to the PIGG/PIGN/PIGO family. PIGO subfamily.</text>
</comment>
<accession>G0WEJ5</accession>
<dbReference type="OrthoDB" id="272139at2759"/>
<dbReference type="Pfam" id="PF01663">
    <property type="entry name" value="Phosphodiest"/>
    <property type="match status" value="1"/>
</dbReference>
<keyword evidence="6 11" id="KW-0812">Transmembrane</keyword>
<evidence type="ECO:0000256" key="5">
    <source>
        <dbReference type="ARBA" id="ARBA00022679"/>
    </source>
</evidence>
<feature type="transmembrane region" description="Helical" evidence="11">
    <location>
        <begin position="955"/>
        <end position="983"/>
    </location>
</feature>
<evidence type="ECO:0000256" key="11">
    <source>
        <dbReference type="SAM" id="Phobius"/>
    </source>
</evidence>
<dbReference type="EMBL" id="HE580274">
    <property type="protein sequence ID" value="CCD26206.1"/>
    <property type="molecule type" value="Genomic_DNA"/>
</dbReference>
<dbReference type="CDD" id="cd16023">
    <property type="entry name" value="GPI_EPT_3"/>
    <property type="match status" value="1"/>
</dbReference>
<reference evidence="12 13" key="1">
    <citation type="journal article" date="2011" name="Proc. Natl. Acad. Sci. U.S.A.">
        <title>Evolutionary erosion of yeast sex chromosomes by mating-type switching accidents.</title>
        <authorList>
            <person name="Gordon J.L."/>
            <person name="Armisen D."/>
            <person name="Proux-Wera E."/>
            <person name="Oheigeartaigh S.S."/>
            <person name="Byrne K.P."/>
            <person name="Wolfe K.H."/>
        </authorList>
    </citation>
    <scope>NUCLEOTIDE SEQUENCE [LARGE SCALE GENOMIC DNA]</scope>
    <source>
        <strain evidence="13">ATCC 10597 / BCRC 20456 / CBS 421 / NBRC 0211 / NRRL Y-12639</strain>
    </source>
</reference>
<keyword evidence="4" id="KW-0337">GPI-anchor biosynthesis</keyword>
<dbReference type="SUPFAM" id="SSF53649">
    <property type="entry name" value="Alkaline phosphatase-like"/>
    <property type="match status" value="1"/>
</dbReference>
<keyword evidence="13" id="KW-1185">Reference proteome</keyword>
<feature type="transmembrane region" description="Helical" evidence="11">
    <location>
        <begin position="465"/>
        <end position="489"/>
    </location>
</feature>
<dbReference type="PANTHER" id="PTHR23071:SF1">
    <property type="entry name" value="GPI ETHANOLAMINE PHOSPHATE TRANSFERASE 3"/>
    <property type="match status" value="1"/>
</dbReference>
<dbReference type="Proteomes" id="UP000000689">
    <property type="component" value="Chromosome 8"/>
</dbReference>
<dbReference type="AlphaFoldDB" id="G0WEJ5"/>
<evidence type="ECO:0000256" key="7">
    <source>
        <dbReference type="ARBA" id="ARBA00022824"/>
    </source>
</evidence>
<evidence type="ECO:0000256" key="9">
    <source>
        <dbReference type="ARBA" id="ARBA00023136"/>
    </source>
</evidence>
<evidence type="ECO:0000256" key="1">
    <source>
        <dbReference type="ARBA" id="ARBA00004477"/>
    </source>
</evidence>
<dbReference type="GO" id="GO:0006506">
    <property type="term" value="P:GPI anchor biosynthetic process"/>
    <property type="evidence" value="ECO:0007669"/>
    <property type="project" value="UniProtKB-UniPathway"/>
</dbReference>
<dbReference type="UniPathway" id="UPA00196"/>
<comment type="subcellular location">
    <subcellularLocation>
        <location evidence="1">Endoplasmic reticulum membrane</location>
        <topology evidence="1">Multi-pass membrane protein</topology>
    </subcellularLocation>
</comment>
<dbReference type="OMA" id="YPSFDIF"/>
<dbReference type="GO" id="GO:0051377">
    <property type="term" value="F:mannose-ethanolamine phosphotransferase activity"/>
    <property type="evidence" value="ECO:0007669"/>
    <property type="project" value="EnsemblFungi"/>
</dbReference>
<feature type="transmembrane region" description="Helical" evidence="11">
    <location>
        <begin position="778"/>
        <end position="802"/>
    </location>
</feature>
<comment type="pathway">
    <text evidence="2">Glycolipid biosynthesis; glycosylphosphatidylinositol-anchor biosynthesis.</text>
</comment>
<feature type="transmembrane region" description="Helical" evidence="11">
    <location>
        <begin position="34"/>
        <end position="54"/>
    </location>
</feature>
<keyword evidence="10" id="KW-0325">Glycoprotein</keyword>
<dbReference type="HOGENOM" id="CLU_004298_1_0_1"/>
<feature type="transmembrane region" description="Helical" evidence="11">
    <location>
        <begin position="704"/>
        <end position="727"/>
    </location>
</feature>
<keyword evidence="7" id="KW-0256">Endoplasmic reticulum</keyword>
<feature type="transmembrane region" description="Helical" evidence="11">
    <location>
        <begin position="501"/>
        <end position="520"/>
    </location>
</feature>
<dbReference type="GeneID" id="11495737"/>
<feature type="transmembrane region" description="Helical" evidence="11">
    <location>
        <begin position="922"/>
        <end position="943"/>
    </location>
</feature>
<evidence type="ECO:0000256" key="4">
    <source>
        <dbReference type="ARBA" id="ARBA00022502"/>
    </source>
</evidence>
<name>G0WEJ5_NAUDC</name>
<keyword evidence="8 11" id="KW-1133">Transmembrane helix</keyword>
<keyword evidence="9 11" id="KW-0472">Membrane</keyword>
<dbReference type="InterPro" id="IPR002591">
    <property type="entry name" value="Phosphodiest/P_Trfase"/>
</dbReference>
<protein>
    <submittedName>
        <fullName evidence="12">Uncharacterized protein</fullName>
    </submittedName>
</protein>
<evidence type="ECO:0000256" key="10">
    <source>
        <dbReference type="ARBA" id="ARBA00023180"/>
    </source>
</evidence>
<feature type="transmembrane region" description="Helical" evidence="11">
    <location>
        <begin position="998"/>
        <end position="1020"/>
    </location>
</feature>
<dbReference type="InterPro" id="IPR037675">
    <property type="entry name" value="PIG-O_N"/>
</dbReference>
<dbReference type="InterPro" id="IPR017850">
    <property type="entry name" value="Alkaline_phosphatase_core_sf"/>
</dbReference>